<dbReference type="PROSITE" id="PS00675">
    <property type="entry name" value="SIGMA54_INTERACT_1"/>
    <property type="match status" value="1"/>
</dbReference>
<dbReference type="Gene3D" id="3.40.50.2300">
    <property type="match status" value="1"/>
</dbReference>
<dbReference type="SMART" id="SM00382">
    <property type="entry name" value="AAA"/>
    <property type="match status" value="1"/>
</dbReference>
<dbReference type="Pfam" id="PF00158">
    <property type="entry name" value="Sigma54_activat"/>
    <property type="match status" value="1"/>
</dbReference>
<dbReference type="Gene3D" id="1.10.8.60">
    <property type="match status" value="1"/>
</dbReference>
<protein>
    <submittedName>
        <fullName evidence="7">Sigma-54-dependent Fis family transcriptional regulator</fullName>
    </submittedName>
</protein>
<dbReference type="InterPro" id="IPR027417">
    <property type="entry name" value="P-loop_NTPase"/>
</dbReference>
<dbReference type="SUPFAM" id="SSF52172">
    <property type="entry name" value="CheY-like"/>
    <property type="match status" value="1"/>
</dbReference>
<dbReference type="Pfam" id="PF02954">
    <property type="entry name" value="HTH_8"/>
    <property type="match status" value="1"/>
</dbReference>
<dbReference type="InterPro" id="IPR025662">
    <property type="entry name" value="Sigma_54_int_dom_ATP-bd_1"/>
</dbReference>
<dbReference type="InterPro" id="IPR002197">
    <property type="entry name" value="HTH_Fis"/>
</dbReference>
<evidence type="ECO:0000313" key="8">
    <source>
        <dbReference type="Proteomes" id="UP000249799"/>
    </source>
</evidence>
<dbReference type="FunFam" id="3.40.50.300:FF:000006">
    <property type="entry name" value="DNA-binding transcriptional regulator NtrC"/>
    <property type="match status" value="1"/>
</dbReference>
<proteinExistence type="predicted"/>
<dbReference type="GO" id="GO:0006355">
    <property type="term" value="P:regulation of DNA-templated transcription"/>
    <property type="evidence" value="ECO:0007669"/>
    <property type="project" value="InterPro"/>
</dbReference>
<dbReference type="Gene3D" id="1.10.10.60">
    <property type="entry name" value="Homeodomain-like"/>
    <property type="match status" value="1"/>
</dbReference>
<evidence type="ECO:0000256" key="6">
    <source>
        <dbReference type="ARBA" id="ARBA00023163"/>
    </source>
</evidence>
<keyword evidence="2" id="KW-0067">ATP-binding</keyword>
<dbReference type="InterPro" id="IPR009057">
    <property type="entry name" value="Homeodomain-like_sf"/>
</dbReference>
<dbReference type="FunFam" id="1.10.8.60:FF:000014">
    <property type="entry name" value="DNA-binding transcriptional regulator NtrC"/>
    <property type="match status" value="1"/>
</dbReference>
<dbReference type="InterPro" id="IPR025943">
    <property type="entry name" value="Sigma_54_int_dom_ATP-bd_2"/>
</dbReference>
<evidence type="ECO:0000256" key="5">
    <source>
        <dbReference type="ARBA" id="ARBA00023159"/>
    </source>
</evidence>
<dbReference type="PROSITE" id="PS00688">
    <property type="entry name" value="SIGMA54_INTERACT_3"/>
    <property type="match status" value="1"/>
</dbReference>
<dbReference type="Pfam" id="PF25601">
    <property type="entry name" value="AAA_lid_14"/>
    <property type="match status" value="1"/>
</dbReference>
<dbReference type="GO" id="GO:0000160">
    <property type="term" value="P:phosphorelay signal transduction system"/>
    <property type="evidence" value="ECO:0007669"/>
    <property type="project" value="InterPro"/>
</dbReference>
<dbReference type="CDD" id="cd00009">
    <property type="entry name" value="AAA"/>
    <property type="match status" value="1"/>
</dbReference>
<dbReference type="PROSITE" id="PS00676">
    <property type="entry name" value="SIGMA54_INTERACT_2"/>
    <property type="match status" value="1"/>
</dbReference>
<dbReference type="EMBL" id="CP030032">
    <property type="protein sequence ID" value="AWV91303.1"/>
    <property type="molecule type" value="Genomic_DNA"/>
</dbReference>
<evidence type="ECO:0000256" key="3">
    <source>
        <dbReference type="ARBA" id="ARBA00023015"/>
    </source>
</evidence>
<sequence length="449" mass="50258">MKSTIAETPKILLVDDEVAHLKTLERLFLKEGYEVLTAESGEEALAIIRREPLHLVLTDLKMGKIDGMDLLKLVKTLQPEVEVVLMTAFGTVERAVEGMKRGAYDFVSKPIKRATILKSVRQGLERQALVAENRALKARLAGLADEPNLVGQSPAFRAALDLVKQVATSSTTVLLSGESGTGKELFARMIYELSDRADAPFVAVNCAALPESILESELFGYEKGAFTGATQRKIGRFEAADGGTLFLDEIGELSPQVQVRLLRVLQEGEFERLGSNTPTQVDVRIVTATHKDLEDELEAGNFREDLYYRLNVVNIEIPPLRRRMEDVPLLAEYFLSKYRQKNNRKIDRLSRECLDALMTYHWPGNVRELENIIERAVVLDKDGSIGLDDLPEQITSYEPDTRHITIPLGTTLDEIEKLVMHETLKLTGGDKKLAAKLLDISTRTIYRKI</sequence>
<keyword evidence="5" id="KW-0010">Activator</keyword>
<dbReference type="KEGG" id="bsed:DN745_19030"/>
<dbReference type="InterPro" id="IPR003593">
    <property type="entry name" value="AAA+_ATPase"/>
</dbReference>
<dbReference type="SUPFAM" id="SSF52540">
    <property type="entry name" value="P-loop containing nucleoside triphosphate hydrolases"/>
    <property type="match status" value="1"/>
</dbReference>
<evidence type="ECO:0000256" key="1">
    <source>
        <dbReference type="ARBA" id="ARBA00022741"/>
    </source>
</evidence>
<dbReference type="InterPro" id="IPR011006">
    <property type="entry name" value="CheY-like_superfamily"/>
</dbReference>
<dbReference type="SUPFAM" id="SSF46689">
    <property type="entry name" value="Homeodomain-like"/>
    <property type="match status" value="1"/>
</dbReference>
<gene>
    <name evidence="7" type="ORF">DN745_19030</name>
</gene>
<dbReference type="GO" id="GO:0043565">
    <property type="term" value="F:sequence-specific DNA binding"/>
    <property type="evidence" value="ECO:0007669"/>
    <property type="project" value="InterPro"/>
</dbReference>
<dbReference type="SMART" id="SM00448">
    <property type="entry name" value="REC"/>
    <property type="match status" value="1"/>
</dbReference>
<dbReference type="Pfam" id="PF00072">
    <property type="entry name" value="Response_reg"/>
    <property type="match status" value="1"/>
</dbReference>
<dbReference type="OrthoDB" id="9763792at2"/>
<dbReference type="Proteomes" id="UP000249799">
    <property type="component" value="Chromosome"/>
</dbReference>
<organism evidence="7 8">
    <name type="scientific">Bradymonas sediminis</name>
    <dbReference type="NCBI Taxonomy" id="1548548"/>
    <lineage>
        <taxon>Bacteria</taxon>
        <taxon>Deltaproteobacteria</taxon>
        <taxon>Bradymonadales</taxon>
        <taxon>Bradymonadaceae</taxon>
        <taxon>Bradymonas</taxon>
    </lineage>
</organism>
<dbReference type="PROSITE" id="PS50045">
    <property type="entry name" value="SIGMA54_INTERACT_4"/>
    <property type="match status" value="1"/>
</dbReference>
<evidence type="ECO:0000256" key="2">
    <source>
        <dbReference type="ARBA" id="ARBA00022840"/>
    </source>
</evidence>
<name>A0A2Z4FQQ7_9DELT</name>
<dbReference type="GO" id="GO:0005524">
    <property type="term" value="F:ATP binding"/>
    <property type="evidence" value="ECO:0007669"/>
    <property type="project" value="UniProtKB-KW"/>
</dbReference>
<keyword evidence="4" id="KW-0238">DNA-binding</keyword>
<evidence type="ECO:0000313" key="7">
    <source>
        <dbReference type="EMBL" id="AWV91303.1"/>
    </source>
</evidence>
<dbReference type="Gene3D" id="3.40.50.300">
    <property type="entry name" value="P-loop containing nucleotide triphosphate hydrolases"/>
    <property type="match status" value="1"/>
</dbReference>
<dbReference type="RefSeq" id="WP_111337446.1">
    <property type="nucleotide sequence ID" value="NZ_CP030032.1"/>
</dbReference>
<dbReference type="AlphaFoldDB" id="A0A2Z4FQQ7"/>
<keyword evidence="6" id="KW-0804">Transcription</keyword>
<dbReference type="InterPro" id="IPR001789">
    <property type="entry name" value="Sig_transdc_resp-reg_receiver"/>
</dbReference>
<dbReference type="InterPro" id="IPR025944">
    <property type="entry name" value="Sigma_54_int_dom_CS"/>
</dbReference>
<dbReference type="PROSITE" id="PS50110">
    <property type="entry name" value="RESPONSE_REGULATORY"/>
    <property type="match status" value="1"/>
</dbReference>
<accession>A0A2Z4FQQ7</accession>
<keyword evidence="1" id="KW-0547">Nucleotide-binding</keyword>
<keyword evidence="3" id="KW-0805">Transcription regulation</keyword>
<keyword evidence="8" id="KW-1185">Reference proteome</keyword>
<dbReference type="PANTHER" id="PTHR32071">
    <property type="entry name" value="TRANSCRIPTIONAL REGULATORY PROTEIN"/>
    <property type="match status" value="1"/>
</dbReference>
<dbReference type="InterPro" id="IPR058031">
    <property type="entry name" value="AAA_lid_NorR"/>
</dbReference>
<evidence type="ECO:0000256" key="4">
    <source>
        <dbReference type="ARBA" id="ARBA00023125"/>
    </source>
</evidence>
<dbReference type="InterPro" id="IPR002078">
    <property type="entry name" value="Sigma_54_int"/>
</dbReference>
<reference evidence="7 8" key="1">
    <citation type="submission" date="2018-06" db="EMBL/GenBank/DDBJ databases">
        <title>Lujinxingia sediminis gen. nov. sp. nov., a new facultative anaerobic member of the class Deltaproteobacteria, and proposal of Lujinxingaceae fam. nov.</title>
        <authorList>
            <person name="Guo L.-Y."/>
            <person name="Li C.-M."/>
            <person name="Wang S."/>
            <person name="Du Z.-J."/>
        </authorList>
    </citation>
    <scope>NUCLEOTIDE SEQUENCE [LARGE SCALE GENOMIC DNA]</scope>
    <source>
        <strain evidence="7 8">FA350</strain>
    </source>
</reference>